<gene>
    <name evidence="2" type="ORF">P5X88_04075</name>
</gene>
<keyword evidence="1" id="KW-1133">Transmembrane helix</keyword>
<protein>
    <submittedName>
        <fullName evidence="2">YqhR family membrane protein</fullName>
    </submittedName>
</protein>
<evidence type="ECO:0000313" key="2">
    <source>
        <dbReference type="EMBL" id="MDH5160101.1"/>
    </source>
</evidence>
<dbReference type="Pfam" id="PF11085">
    <property type="entry name" value="YqhR"/>
    <property type="match status" value="1"/>
</dbReference>
<dbReference type="RefSeq" id="WP_280615858.1">
    <property type="nucleotide sequence ID" value="NZ_JAROYP010000002.1"/>
</dbReference>
<keyword evidence="1" id="KW-0472">Membrane</keyword>
<accession>A0AAW6SVT8</accession>
<organism evidence="2 3">
    <name type="scientific">Heyndrickxia oleronia</name>
    <dbReference type="NCBI Taxonomy" id="38875"/>
    <lineage>
        <taxon>Bacteria</taxon>
        <taxon>Bacillati</taxon>
        <taxon>Bacillota</taxon>
        <taxon>Bacilli</taxon>
        <taxon>Bacillales</taxon>
        <taxon>Bacillaceae</taxon>
        <taxon>Heyndrickxia</taxon>
    </lineage>
</organism>
<keyword evidence="1" id="KW-0812">Transmembrane</keyword>
<dbReference type="Proteomes" id="UP001159179">
    <property type="component" value="Unassembled WGS sequence"/>
</dbReference>
<comment type="caution">
    <text evidence="2">The sequence shown here is derived from an EMBL/GenBank/DDBJ whole genome shotgun (WGS) entry which is preliminary data.</text>
</comment>
<reference evidence="2" key="1">
    <citation type="submission" date="2023-03" db="EMBL/GenBank/DDBJ databases">
        <title>Bacterial isolates from washroom surfaces on a university campus.</title>
        <authorList>
            <person name="Holman D.B."/>
            <person name="Gzyl K.E."/>
            <person name="Taheri A.E."/>
        </authorList>
    </citation>
    <scope>NUCLEOTIDE SEQUENCE</scope>
    <source>
        <strain evidence="2">RD03</strain>
    </source>
</reference>
<feature type="transmembrane region" description="Helical" evidence="1">
    <location>
        <begin position="94"/>
        <end position="116"/>
    </location>
</feature>
<feature type="transmembrane region" description="Helical" evidence="1">
    <location>
        <begin position="12"/>
        <end position="41"/>
    </location>
</feature>
<dbReference type="EMBL" id="JAROYP010000002">
    <property type="protein sequence ID" value="MDH5160101.1"/>
    <property type="molecule type" value="Genomic_DNA"/>
</dbReference>
<feature type="transmembrane region" description="Helical" evidence="1">
    <location>
        <begin position="128"/>
        <end position="149"/>
    </location>
</feature>
<dbReference type="InterPro" id="IPR024563">
    <property type="entry name" value="YqhR"/>
</dbReference>
<proteinExistence type="predicted"/>
<dbReference type="AlphaFoldDB" id="A0AAW6SVT8"/>
<evidence type="ECO:0000313" key="3">
    <source>
        <dbReference type="Proteomes" id="UP001159179"/>
    </source>
</evidence>
<evidence type="ECO:0000256" key="1">
    <source>
        <dbReference type="SAM" id="Phobius"/>
    </source>
</evidence>
<sequence>MSHMEEKHSNHRVSFISMALVTGFIGGILWSLLAYLCYYFNFTKIEPNILLEPFTVGNWRGSWIGIIITIIMYGIISIGVALVYYLVLKKFKSMWLGIAYGLILYLVVFFILNPIFPSMKPFFKNDHNTLITSACIYALYGLFVGYSISYEHNEFKYFRERKLNE</sequence>
<name>A0AAW6SVT8_9BACI</name>
<feature type="transmembrane region" description="Helical" evidence="1">
    <location>
        <begin position="61"/>
        <end position="87"/>
    </location>
</feature>